<keyword evidence="2" id="KW-1185">Reference proteome</keyword>
<gene>
    <name evidence="1" type="ORF">BP00DRAFT_441556</name>
</gene>
<accession>A0A2V5IK74</accession>
<sequence length="267" mass="29190">MASYNPSQIIIVEVGRRRTYAGFASDDAPHVILNEDCGLPPIFELWPEGLAAILQRVYETLQVAPAHHPILLAISPTTASFHAQAGLAQMMFHQCNTPALEFVPDALLLARAANRTTAAVVNFETSSPYLVAVVEGVVAASSSSVLSFLTKATNDVLLNGAFEPDVKRALLGNIVVPENMRYPEELVGLRQDVTAGMSRDAAEEVRFVEPEIGEISVWRGAILMAAICSRENRWVVKEDFEEKMRMHGTSAVSQIFAEKGYILHSAR</sequence>
<evidence type="ECO:0000313" key="2">
    <source>
        <dbReference type="Proteomes" id="UP000248817"/>
    </source>
</evidence>
<dbReference type="Gene3D" id="3.30.420.40">
    <property type="match status" value="1"/>
</dbReference>
<dbReference type="EMBL" id="KZ825463">
    <property type="protein sequence ID" value="PYI37005.1"/>
    <property type="molecule type" value="Genomic_DNA"/>
</dbReference>
<dbReference type="InterPro" id="IPR004000">
    <property type="entry name" value="Actin"/>
</dbReference>
<dbReference type="InterPro" id="IPR043129">
    <property type="entry name" value="ATPase_NBD"/>
</dbReference>
<dbReference type="Pfam" id="PF00022">
    <property type="entry name" value="Actin"/>
    <property type="match status" value="1"/>
</dbReference>
<dbReference type="SUPFAM" id="SSF53067">
    <property type="entry name" value="Actin-like ATPase domain"/>
    <property type="match status" value="1"/>
</dbReference>
<dbReference type="PANTHER" id="PTHR11937">
    <property type="entry name" value="ACTIN"/>
    <property type="match status" value="1"/>
</dbReference>
<evidence type="ECO:0000313" key="1">
    <source>
        <dbReference type="EMBL" id="PYI37005.1"/>
    </source>
</evidence>
<dbReference type="AlphaFoldDB" id="A0A2V5IK74"/>
<proteinExistence type="predicted"/>
<name>A0A2V5IK74_9EURO</name>
<organism evidence="1 2">
    <name type="scientific">Aspergillus indologenus CBS 114.80</name>
    <dbReference type="NCBI Taxonomy" id="1450541"/>
    <lineage>
        <taxon>Eukaryota</taxon>
        <taxon>Fungi</taxon>
        <taxon>Dikarya</taxon>
        <taxon>Ascomycota</taxon>
        <taxon>Pezizomycotina</taxon>
        <taxon>Eurotiomycetes</taxon>
        <taxon>Eurotiomycetidae</taxon>
        <taxon>Eurotiales</taxon>
        <taxon>Aspergillaceae</taxon>
        <taxon>Aspergillus</taxon>
        <taxon>Aspergillus subgen. Circumdati</taxon>
    </lineage>
</organism>
<dbReference type="Proteomes" id="UP000248817">
    <property type="component" value="Unassembled WGS sequence"/>
</dbReference>
<reference evidence="1 2" key="1">
    <citation type="submission" date="2018-02" db="EMBL/GenBank/DDBJ databases">
        <title>The genomes of Aspergillus section Nigri reveals drivers in fungal speciation.</title>
        <authorList>
            <consortium name="DOE Joint Genome Institute"/>
            <person name="Vesth T.C."/>
            <person name="Nybo J."/>
            <person name="Theobald S."/>
            <person name="Brandl J."/>
            <person name="Frisvad J.C."/>
            <person name="Nielsen K.F."/>
            <person name="Lyhne E.K."/>
            <person name="Kogle M.E."/>
            <person name="Kuo A."/>
            <person name="Riley R."/>
            <person name="Clum A."/>
            <person name="Nolan M."/>
            <person name="Lipzen A."/>
            <person name="Salamov A."/>
            <person name="Henrissat B."/>
            <person name="Wiebenga A."/>
            <person name="De vries R.P."/>
            <person name="Grigoriev I.V."/>
            <person name="Mortensen U.H."/>
            <person name="Andersen M.R."/>
            <person name="Baker S.E."/>
        </authorList>
    </citation>
    <scope>NUCLEOTIDE SEQUENCE [LARGE SCALE GENOMIC DNA]</scope>
    <source>
        <strain evidence="1 2">CBS 114.80</strain>
    </source>
</reference>
<protein>
    <submittedName>
        <fullName evidence="1">Uncharacterized protein</fullName>
    </submittedName>
</protein>